<proteinExistence type="predicted"/>
<dbReference type="AlphaFoldDB" id="A0A919CSM1"/>
<reference evidence="2" key="2">
    <citation type="submission" date="2020-09" db="EMBL/GenBank/DDBJ databases">
        <authorList>
            <person name="Sun Q."/>
            <person name="Kim S."/>
        </authorList>
    </citation>
    <scope>NUCLEOTIDE SEQUENCE</scope>
    <source>
        <strain evidence="2">KCTC 42651</strain>
    </source>
</reference>
<protein>
    <submittedName>
        <fullName evidence="2">Uncharacterized protein</fullName>
    </submittedName>
</protein>
<keyword evidence="3" id="KW-1185">Reference proteome</keyword>
<feature type="region of interest" description="Disordered" evidence="1">
    <location>
        <begin position="1"/>
        <end position="24"/>
    </location>
</feature>
<evidence type="ECO:0000313" key="3">
    <source>
        <dbReference type="Proteomes" id="UP000630353"/>
    </source>
</evidence>
<gene>
    <name evidence="2" type="ORF">GCM10017083_41580</name>
</gene>
<evidence type="ECO:0000256" key="1">
    <source>
        <dbReference type="SAM" id="MobiDB-lite"/>
    </source>
</evidence>
<evidence type="ECO:0000313" key="2">
    <source>
        <dbReference type="EMBL" id="GHD58511.1"/>
    </source>
</evidence>
<accession>A0A919CSM1</accession>
<feature type="compositionally biased region" description="Basic and acidic residues" evidence="1">
    <location>
        <begin position="1"/>
        <end position="10"/>
    </location>
</feature>
<name>A0A919CSM1_9PROT</name>
<sequence length="81" mass="8833">MDQDGREIEARGGMAAMPERSAISSSACTSAGRSLFEPPHAAMALIRSWGLAAFGWLMPSARAQDRARQRPLWGRSMRQDG</sequence>
<organism evidence="2 3">
    <name type="scientific">Thalassobaculum fulvum</name>
    <dbReference type="NCBI Taxonomy" id="1633335"/>
    <lineage>
        <taxon>Bacteria</taxon>
        <taxon>Pseudomonadati</taxon>
        <taxon>Pseudomonadota</taxon>
        <taxon>Alphaproteobacteria</taxon>
        <taxon>Rhodospirillales</taxon>
        <taxon>Thalassobaculaceae</taxon>
        <taxon>Thalassobaculum</taxon>
    </lineage>
</organism>
<dbReference type="EMBL" id="BMZS01000010">
    <property type="protein sequence ID" value="GHD58511.1"/>
    <property type="molecule type" value="Genomic_DNA"/>
</dbReference>
<comment type="caution">
    <text evidence="2">The sequence shown here is derived from an EMBL/GenBank/DDBJ whole genome shotgun (WGS) entry which is preliminary data.</text>
</comment>
<dbReference type="Proteomes" id="UP000630353">
    <property type="component" value="Unassembled WGS sequence"/>
</dbReference>
<reference evidence="2" key="1">
    <citation type="journal article" date="2014" name="Int. J. Syst. Evol. Microbiol.">
        <title>Complete genome sequence of Corynebacterium casei LMG S-19264T (=DSM 44701T), isolated from a smear-ripened cheese.</title>
        <authorList>
            <consortium name="US DOE Joint Genome Institute (JGI-PGF)"/>
            <person name="Walter F."/>
            <person name="Albersmeier A."/>
            <person name="Kalinowski J."/>
            <person name="Ruckert C."/>
        </authorList>
    </citation>
    <scope>NUCLEOTIDE SEQUENCE</scope>
    <source>
        <strain evidence="2">KCTC 42651</strain>
    </source>
</reference>